<dbReference type="EMBL" id="ML208290">
    <property type="protein sequence ID" value="TFK72017.1"/>
    <property type="molecule type" value="Genomic_DNA"/>
</dbReference>
<keyword evidence="2" id="KW-1185">Reference proteome</keyword>
<sequence>MQNLEEAAAIATEFISSLDNLPAEVQHLLQEIKERDHRCQVLQLEVSRDQETYIRQGLRQPASLTASSPAPSSALGSGSGQDGSGGGGGGEATSTSTPPPNVDSPATPSSLPGRAQLPLRISANYAEIEKLSDEKLALAQRIIELLSRTRNRLDYDLAKVRTLQGESLDDISASAINNTIPNLNKVSPTKRSASTSLYGNLDGLQNPTTQQMTESLRNAYAPTTSSTGEILLLAPTSIANAAAAAQRSSVPAAAVVASPATTTGQNKRRRLGTTTSIKLPSPVPPPVITANFTGTTNAQATNSRSRLARHAQISLTTAEEEESADQDAEGDEEEMELDDGEEDLTLYCLCNKQSYGDMIGCDNPDCPYQWFHIACVGVKMPLPESKWYCPECKVKQPRKGRRK</sequence>
<evidence type="ECO:0000313" key="2">
    <source>
        <dbReference type="Proteomes" id="UP000308600"/>
    </source>
</evidence>
<evidence type="ECO:0000313" key="1">
    <source>
        <dbReference type="EMBL" id="TFK72017.1"/>
    </source>
</evidence>
<name>A0ACD3B288_9AGAR</name>
<dbReference type="Proteomes" id="UP000308600">
    <property type="component" value="Unassembled WGS sequence"/>
</dbReference>
<gene>
    <name evidence="1" type="ORF">BDN72DRAFT_388490</name>
</gene>
<organism evidence="1 2">
    <name type="scientific">Pluteus cervinus</name>
    <dbReference type="NCBI Taxonomy" id="181527"/>
    <lineage>
        <taxon>Eukaryota</taxon>
        <taxon>Fungi</taxon>
        <taxon>Dikarya</taxon>
        <taxon>Basidiomycota</taxon>
        <taxon>Agaricomycotina</taxon>
        <taxon>Agaricomycetes</taxon>
        <taxon>Agaricomycetidae</taxon>
        <taxon>Agaricales</taxon>
        <taxon>Pluteineae</taxon>
        <taxon>Pluteaceae</taxon>
        <taxon>Pluteus</taxon>
    </lineage>
</organism>
<protein>
    <submittedName>
        <fullName evidence="1">Uncharacterized protein</fullName>
    </submittedName>
</protein>
<proteinExistence type="predicted"/>
<reference evidence="1 2" key="1">
    <citation type="journal article" date="2019" name="Nat. Ecol. Evol.">
        <title>Megaphylogeny resolves global patterns of mushroom evolution.</title>
        <authorList>
            <person name="Varga T."/>
            <person name="Krizsan K."/>
            <person name="Foldi C."/>
            <person name="Dima B."/>
            <person name="Sanchez-Garcia M."/>
            <person name="Sanchez-Ramirez S."/>
            <person name="Szollosi G.J."/>
            <person name="Szarkandi J.G."/>
            <person name="Papp V."/>
            <person name="Albert L."/>
            <person name="Andreopoulos W."/>
            <person name="Angelini C."/>
            <person name="Antonin V."/>
            <person name="Barry K.W."/>
            <person name="Bougher N.L."/>
            <person name="Buchanan P."/>
            <person name="Buyck B."/>
            <person name="Bense V."/>
            <person name="Catcheside P."/>
            <person name="Chovatia M."/>
            <person name="Cooper J."/>
            <person name="Damon W."/>
            <person name="Desjardin D."/>
            <person name="Finy P."/>
            <person name="Geml J."/>
            <person name="Haridas S."/>
            <person name="Hughes K."/>
            <person name="Justo A."/>
            <person name="Karasinski D."/>
            <person name="Kautmanova I."/>
            <person name="Kiss B."/>
            <person name="Kocsube S."/>
            <person name="Kotiranta H."/>
            <person name="LaButti K.M."/>
            <person name="Lechner B.E."/>
            <person name="Liimatainen K."/>
            <person name="Lipzen A."/>
            <person name="Lukacs Z."/>
            <person name="Mihaltcheva S."/>
            <person name="Morgado L.N."/>
            <person name="Niskanen T."/>
            <person name="Noordeloos M.E."/>
            <person name="Ohm R.A."/>
            <person name="Ortiz-Santana B."/>
            <person name="Ovrebo C."/>
            <person name="Racz N."/>
            <person name="Riley R."/>
            <person name="Savchenko A."/>
            <person name="Shiryaev A."/>
            <person name="Soop K."/>
            <person name="Spirin V."/>
            <person name="Szebenyi C."/>
            <person name="Tomsovsky M."/>
            <person name="Tulloss R.E."/>
            <person name="Uehling J."/>
            <person name="Grigoriev I.V."/>
            <person name="Vagvolgyi C."/>
            <person name="Papp T."/>
            <person name="Martin F.M."/>
            <person name="Miettinen O."/>
            <person name="Hibbett D.S."/>
            <person name="Nagy L.G."/>
        </authorList>
    </citation>
    <scope>NUCLEOTIDE SEQUENCE [LARGE SCALE GENOMIC DNA]</scope>
    <source>
        <strain evidence="1 2">NL-1719</strain>
    </source>
</reference>
<accession>A0ACD3B288</accession>